<evidence type="ECO:0000313" key="2">
    <source>
        <dbReference type="EMBL" id="MDV7136610.1"/>
    </source>
</evidence>
<dbReference type="RefSeq" id="WP_317714594.1">
    <property type="nucleotide sequence ID" value="NZ_JAWLUM010000004.1"/>
</dbReference>
<proteinExistence type="predicted"/>
<dbReference type="EMBL" id="JAWLUM010000004">
    <property type="protein sequence ID" value="MDV7136610.1"/>
    <property type="molecule type" value="Genomic_DNA"/>
</dbReference>
<dbReference type="Pfam" id="PF00561">
    <property type="entry name" value="Abhydrolase_1"/>
    <property type="match status" value="1"/>
</dbReference>
<evidence type="ECO:0000259" key="1">
    <source>
        <dbReference type="Pfam" id="PF00561"/>
    </source>
</evidence>
<dbReference type="Gene3D" id="3.40.50.1820">
    <property type="entry name" value="alpha/beta hydrolase"/>
    <property type="match status" value="1"/>
</dbReference>
<keyword evidence="2" id="KW-0378">Hydrolase</keyword>
<dbReference type="PANTHER" id="PTHR43433:SF5">
    <property type="entry name" value="AB HYDROLASE-1 DOMAIN-CONTAINING PROTEIN"/>
    <property type="match status" value="1"/>
</dbReference>
<protein>
    <submittedName>
        <fullName evidence="2">Alpha/beta hydrolase</fullName>
    </submittedName>
</protein>
<dbReference type="InterPro" id="IPR000073">
    <property type="entry name" value="AB_hydrolase_1"/>
</dbReference>
<dbReference type="GO" id="GO:0016787">
    <property type="term" value="F:hydrolase activity"/>
    <property type="evidence" value="ECO:0007669"/>
    <property type="project" value="UniProtKB-KW"/>
</dbReference>
<accession>A0ABU4EZC3</accession>
<dbReference type="SUPFAM" id="SSF53474">
    <property type="entry name" value="alpha/beta-Hydrolases"/>
    <property type="match status" value="1"/>
</dbReference>
<comment type="caution">
    <text evidence="2">The sequence shown here is derived from an EMBL/GenBank/DDBJ whole genome shotgun (WGS) entry which is preliminary data.</text>
</comment>
<reference evidence="2 3" key="1">
    <citation type="submission" date="2023-10" db="EMBL/GenBank/DDBJ databases">
        <title>Development of a sustainable strategy for remediation of hydrocarbon-contaminated territories based on the waste exchange concept.</title>
        <authorList>
            <person name="Krivoruchko A."/>
        </authorList>
    </citation>
    <scope>NUCLEOTIDE SEQUENCE [LARGE SCALE GENOMIC DNA]</scope>
    <source>
        <strain evidence="2 3">IEGM 1236</strain>
    </source>
</reference>
<keyword evidence="3" id="KW-1185">Reference proteome</keyword>
<dbReference type="Proteomes" id="UP001185792">
    <property type="component" value="Unassembled WGS sequence"/>
</dbReference>
<dbReference type="PANTHER" id="PTHR43433">
    <property type="entry name" value="HYDROLASE, ALPHA/BETA FOLD FAMILY PROTEIN"/>
    <property type="match status" value="1"/>
</dbReference>
<sequence length="294" mass="32041">MKEFKVSVDDRSVMVMVRDAGDARGVPVVHFHGTPGSRLEPGFGDEIARHLGIRVISFDRPGYGQSGAAVSSLQRVARDVEAIVDELGIAVFATFGWSGGGPFALAAAAAMPGRVTRVGVSGGLAPTQEMPNARDALTQNDISALSYLPDDPTRSAESFRQGNEELLDAMMGVRDDEQAPWIDWMWGESDPKIVGDETVRQALHGSFREALRQGPMAIAWDNVAFIGPWGFDLAEVKSPVRLWYGDRDQMTPVANGRWLQRHLPEAELVVYHDGGHLLPLEHWAEMLQAVTAGD</sequence>
<gene>
    <name evidence="2" type="ORF">R4198_23190</name>
</gene>
<name>A0ABU4EZC3_WILMA</name>
<dbReference type="InterPro" id="IPR050471">
    <property type="entry name" value="AB_hydrolase"/>
</dbReference>
<evidence type="ECO:0000313" key="3">
    <source>
        <dbReference type="Proteomes" id="UP001185792"/>
    </source>
</evidence>
<organism evidence="2 3">
    <name type="scientific">Williamsia marianensis</name>
    <dbReference type="NCBI Taxonomy" id="85044"/>
    <lineage>
        <taxon>Bacteria</taxon>
        <taxon>Bacillati</taxon>
        <taxon>Actinomycetota</taxon>
        <taxon>Actinomycetes</taxon>
        <taxon>Mycobacteriales</taxon>
        <taxon>Nocardiaceae</taxon>
        <taxon>Williamsia</taxon>
    </lineage>
</organism>
<feature type="domain" description="AB hydrolase-1" evidence="1">
    <location>
        <begin position="27"/>
        <end position="282"/>
    </location>
</feature>
<dbReference type="InterPro" id="IPR029058">
    <property type="entry name" value="AB_hydrolase_fold"/>
</dbReference>